<dbReference type="EMBL" id="VJMJ01000025">
    <property type="protein sequence ID" value="KAF0742741.1"/>
    <property type="molecule type" value="Genomic_DNA"/>
</dbReference>
<proteinExistence type="predicted"/>
<sequence length="73" mass="8012">MLGERVGLGVPWWLGIVKSSQGRTDESKDTGFHACLVYPRDGICIFDGLKNNKSRFSTRVACGGRQEVCVVPI</sequence>
<keyword evidence="2" id="KW-1185">Reference proteome</keyword>
<protein>
    <submittedName>
        <fullName evidence="1">Uncharacterized protein</fullName>
    </submittedName>
</protein>
<evidence type="ECO:0000313" key="2">
    <source>
        <dbReference type="Proteomes" id="UP000481153"/>
    </source>
</evidence>
<dbReference type="AlphaFoldDB" id="A0A6G0XR02"/>
<dbReference type="Proteomes" id="UP000481153">
    <property type="component" value="Unassembled WGS sequence"/>
</dbReference>
<organism evidence="1 2">
    <name type="scientific">Aphanomyces euteiches</name>
    <dbReference type="NCBI Taxonomy" id="100861"/>
    <lineage>
        <taxon>Eukaryota</taxon>
        <taxon>Sar</taxon>
        <taxon>Stramenopiles</taxon>
        <taxon>Oomycota</taxon>
        <taxon>Saprolegniomycetes</taxon>
        <taxon>Saprolegniales</taxon>
        <taxon>Verrucalvaceae</taxon>
        <taxon>Aphanomyces</taxon>
    </lineage>
</organism>
<evidence type="ECO:0000313" key="1">
    <source>
        <dbReference type="EMBL" id="KAF0742741.1"/>
    </source>
</evidence>
<name>A0A6G0XR02_9STRA</name>
<accession>A0A6G0XR02</accession>
<gene>
    <name evidence="1" type="ORF">Ae201684_002440</name>
</gene>
<comment type="caution">
    <text evidence="1">The sequence shown here is derived from an EMBL/GenBank/DDBJ whole genome shotgun (WGS) entry which is preliminary data.</text>
</comment>
<reference evidence="1 2" key="1">
    <citation type="submission" date="2019-07" db="EMBL/GenBank/DDBJ databases">
        <title>Genomics analysis of Aphanomyces spp. identifies a new class of oomycete effector associated with host adaptation.</title>
        <authorList>
            <person name="Gaulin E."/>
        </authorList>
    </citation>
    <scope>NUCLEOTIDE SEQUENCE [LARGE SCALE GENOMIC DNA]</scope>
    <source>
        <strain evidence="1 2">ATCC 201684</strain>
    </source>
</reference>